<reference evidence="6" key="1">
    <citation type="submission" date="2012-12" db="EMBL/GenBank/DDBJ databases">
        <authorList>
            <person name="Hellsten U."/>
            <person name="Grimwood J."/>
            <person name="Chapman J.A."/>
            <person name="Shapiro H."/>
            <person name="Aerts A."/>
            <person name="Otillar R.P."/>
            <person name="Terry A.Y."/>
            <person name="Boore J.L."/>
            <person name="Simakov O."/>
            <person name="Marletaz F."/>
            <person name="Cho S.-J."/>
            <person name="Edsinger-Gonzales E."/>
            <person name="Havlak P."/>
            <person name="Kuo D.-H."/>
            <person name="Larsson T."/>
            <person name="Lv J."/>
            <person name="Arendt D."/>
            <person name="Savage R."/>
            <person name="Osoegawa K."/>
            <person name="de Jong P."/>
            <person name="Lindberg D.R."/>
            <person name="Seaver E.C."/>
            <person name="Weisblat D.A."/>
            <person name="Putnam N.H."/>
            <person name="Grigoriev I.V."/>
            <person name="Rokhsar D.S."/>
        </authorList>
    </citation>
    <scope>NUCLEOTIDE SEQUENCE</scope>
    <source>
        <strain evidence="6">I ESC-2004</strain>
    </source>
</reference>
<dbReference type="GO" id="GO:0016705">
    <property type="term" value="F:oxidoreductase activity, acting on paired donors, with incorporation or reduction of molecular oxygen"/>
    <property type="evidence" value="ECO:0007669"/>
    <property type="project" value="InterPro"/>
</dbReference>
<dbReference type="EnsemblMetazoa" id="CapteT181976">
    <property type="protein sequence ID" value="CapteP181976"/>
    <property type="gene ID" value="CapteG181976"/>
</dbReference>
<dbReference type="InterPro" id="IPR017972">
    <property type="entry name" value="Cyt_P450_CS"/>
</dbReference>
<evidence type="ECO:0000313" key="6">
    <source>
        <dbReference type="Proteomes" id="UP000014760"/>
    </source>
</evidence>
<dbReference type="AlphaFoldDB" id="R7UF71"/>
<evidence type="ECO:0000313" key="5">
    <source>
        <dbReference type="EnsemblMetazoa" id="CapteP181976"/>
    </source>
</evidence>
<dbReference type="SUPFAM" id="SSF48264">
    <property type="entry name" value="Cytochrome P450"/>
    <property type="match status" value="1"/>
</dbReference>
<dbReference type="InterPro" id="IPR050196">
    <property type="entry name" value="Cytochrome_P450_Monoox"/>
</dbReference>
<proteinExistence type="inferred from homology"/>
<dbReference type="Pfam" id="PF00067">
    <property type="entry name" value="p450"/>
    <property type="match status" value="1"/>
</dbReference>
<keyword evidence="3" id="KW-0503">Monooxygenase</keyword>
<accession>R7UF71</accession>
<protein>
    <recommendedName>
        <fullName evidence="7">Cytochrome P450</fullName>
    </recommendedName>
</protein>
<dbReference type="PRINTS" id="PR00463">
    <property type="entry name" value="EP450I"/>
</dbReference>
<dbReference type="HOGENOM" id="CLU_001570_5_1_1"/>
<keyword evidence="2 3" id="KW-0479">Metal-binding</keyword>
<dbReference type="PANTHER" id="PTHR24291:SF201">
    <property type="entry name" value="CYTOCHROME P450, FAMILY 4, SUBFAMILY B, POLYPEPTIDE 7"/>
    <property type="match status" value="1"/>
</dbReference>
<dbReference type="InterPro" id="IPR002401">
    <property type="entry name" value="Cyt_P450_E_grp-I"/>
</dbReference>
<evidence type="ECO:0000256" key="3">
    <source>
        <dbReference type="RuleBase" id="RU000461"/>
    </source>
</evidence>
<dbReference type="GO" id="GO:0005506">
    <property type="term" value="F:iron ion binding"/>
    <property type="evidence" value="ECO:0007669"/>
    <property type="project" value="InterPro"/>
</dbReference>
<keyword evidence="6" id="KW-1185">Reference proteome</keyword>
<reference evidence="5" key="3">
    <citation type="submission" date="2015-06" db="UniProtKB">
        <authorList>
            <consortium name="EnsemblMetazoa"/>
        </authorList>
    </citation>
    <scope>IDENTIFICATION</scope>
</reference>
<dbReference type="EMBL" id="KB302014">
    <property type="protein sequence ID" value="ELU04870.1"/>
    <property type="molecule type" value="Genomic_DNA"/>
</dbReference>
<comment type="cofactor">
    <cofactor evidence="2">
        <name>heme</name>
        <dbReference type="ChEBI" id="CHEBI:30413"/>
    </cofactor>
</comment>
<dbReference type="InterPro" id="IPR001128">
    <property type="entry name" value="Cyt_P450"/>
</dbReference>
<dbReference type="GO" id="GO:0020037">
    <property type="term" value="F:heme binding"/>
    <property type="evidence" value="ECO:0007669"/>
    <property type="project" value="InterPro"/>
</dbReference>
<evidence type="ECO:0000256" key="1">
    <source>
        <dbReference type="ARBA" id="ARBA00010617"/>
    </source>
</evidence>
<reference evidence="4 6" key="2">
    <citation type="journal article" date="2013" name="Nature">
        <title>Insights into bilaterian evolution from three spiralian genomes.</title>
        <authorList>
            <person name="Simakov O."/>
            <person name="Marletaz F."/>
            <person name="Cho S.J."/>
            <person name="Edsinger-Gonzales E."/>
            <person name="Havlak P."/>
            <person name="Hellsten U."/>
            <person name="Kuo D.H."/>
            <person name="Larsson T."/>
            <person name="Lv J."/>
            <person name="Arendt D."/>
            <person name="Savage R."/>
            <person name="Osoegawa K."/>
            <person name="de Jong P."/>
            <person name="Grimwood J."/>
            <person name="Chapman J.A."/>
            <person name="Shapiro H."/>
            <person name="Aerts A."/>
            <person name="Otillar R.P."/>
            <person name="Terry A.Y."/>
            <person name="Boore J.L."/>
            <person name="Grigoriev I.V."/>
            <person name="Lindberg D.R."/>
            <person name="Seaver E.C."/>
            <person name="Weisblat D.A."/>
            <person name="Putnam N.H."/>
            <person name="Rokhsar D.S."/>
        </authorList>
    </citation>
    <scope>NUCLEOTIDE SEQUENCE</scope>
    <source>
        <strain evidence="4 6">I ESC-2004</strain>
    </source>
</reference>
<evidence type="ECO:0008006" key="7">
    <source>
        <dbReference type="Google" id="ProtNLM"/>
    </source>
</evidence>
<evidence type="ECO:0000256" key="2">
    <source>
        <dbReference type="PIRSR" id="PIRSR602401-1"/>
    </source>
</evidence>
<dbReference type="GO" id="GO:0004497">
    <property type="term" value="F:monooxygenase activity"/>
    <property type="evidence" value="ECO:0007669"/>
    <property type="project" value="UniProtKB-KW"/>
</dbReference>
<dbReference type="InterPro" id="IPR036396">
    <property type="entry name" value="Cyt_P450_sf"/>
</dbReference>
<organism evidence="4">
    <name type="scientific">Capitella teleta</name>
    <name type="common">Polychaete worm</name>
    <dbReference type="NCBI Taxonomy" id="283909"/>
    <lineage>
        <taxon>Eukaryota</taxon>
        <taxon>Metazoa</taxon>
        <taxon>Spiralia</taxon>
        <taxon>Lophotrochozoa</taxon>
        <taxon>Annelida</taxon>
        <taxon>Polychaeta</taxon>
        <taxon>Sedentaria</taxon>
        <taxon>Scolecida</taxon>
        <taxon>Capitellidae</taxon>
        <taxon>Capitella</taxon>
    </lineage>
</organism>
<dbReference type="Gene3D" id="1.10.630.10">
    <property type="entry name" value="Cytochrome P450"/>
    <property type="match status" value="1"/>
</dbReference>
<dbReference type="PRINTS" id="PR00385">
    <property type="entry name" value="P450"/>
</dbReference>
<name>R7UF71_CAPTE</name>
<dbReference type="EMBL" id="AMQN01008037">
    <property type="status" value="NOT_ANNOTATED_CDS"/>
    <property type="molecule type" value="Genomic_DNA"/>
</dbReference>
<dbReference type="OMA" id="WGSEVHE"/>
<dbReference type="STRING" id="283909.R7UF71"/>
<keyword evidence="3" id="KW-0560">Oxidoreductase</keyword>
<keyword evidence="2 3" id="KW-0349">Heme</keyword>
<dbReference type="OrthoDB" id="1470350at2759"/>
<dbReference type="Proteomes" id="UP000014760">
    <property type="component" value="Unassembled WGS sequence"/>
</dbReference>
<dbReference type="CDD" id="cd20659">
    <property type="entry name" value="CYP4B_4F-like"/>
    <property type="match status" value="1"/>
</dbReference>
<keyword evidence="2 3" id="KW-0408">Iron</keyword>
<feature type="binding site" description="axial binding residue" evidence="2">
    <location>
        <position position="384"/>
    </location>
    <ligand>
        <name>heme</name>
        <dbReference type="ChEBI" id="CHEBI:30413"/>
    </ligand>
    <ligandPart>
        <name>Fe</name>
        <dbReference type="ChEBI" id="CHEBI:18248"/>
    </ligandPart>
</feature>
<evidence type="ECO:0000313" key="4">
    <source>
        <dbReference type="EMBL" id="ELU04870.1"/>
    </source>
</evidence>
<dbReference type="PANTHER" id="PTHR24291">
    <property type="entry name" value="CYTOCHROME P450 FAMILY 4"/>
    <property type="match status" value="1"/>
</dbReference>
<comment type="similarity">
    <text evidence="1 3">Belongs to the cytochrome P450 family.</text>
</comment>
<gene>
    <name evidence="4" type="ORF">CAPTEDRAFT_181976</name>
</gene>
<dbReference type="PROSITE" id="PS00086">
    <property type="entry name" value="CYTOCHROME_P450"/>
    <property type="match status" value="1"/>
</dbReference>
<sequence>MTAKYPRSVGSWLGCLYPLVITRHPENAALLLKSSEPKPMSFGVYRYGLPWIGDGLLLSSGRKWARNRRLLTPAFHFDILKPYTKVNNEAGAIIVDKIGKAADKGVNFEVFSNVSLCTFDVILRCAMSYEDDVQIKGESHPYVQAVTELGDMWVQRALSPWLHFDFIYHLTAVGRRFKQNCEFVHSISENIIHSRRTIIADQGVEAVRKGRYLDFLDILLTAKDEDGQGLTDQEIRDEVDTFLFEGHDTTASSISWALYSFAENPDAQKKAQDEIDAVLEGRDSDFIEWDDIPKLKYLTMCIKESMRLHCPVPFIERELTKELTIDGVTLPKGSVVDIQIYNLHHNPTVWEEPMEFRPDRFLPENIDKKDSFAFVPFSAGPRNCIGQNFAMHEQKVILARILRKFHLSLDPNVKIEKKVSVVMKTQNGMPLKVEHRRG</sequence>